<dbReference type="InterPro" id="IPR053925">
    <property type="entry name" value="RecX_HTH_3rd"/>
</dbReference>
<comment type="subcellular location">
    <subcellularLocation>
        <location evidence="1 5">Cytoplasm</location>
    </subcellularLocation>
</comment>
<dbReference type="InterPro" id="IPR053924">
    <property type="entry name" value="RecX_HTH_2nd"/>
</dbReference>
<dbReference type="InterPro" id="IPR003783">
    <property type="entry name" value="Regulatory_RecX"/>
</dbReference>
<dbReference type="GO" id="GO:0006282">
    <property type="term" value="P:regulation of DNA repair"/>
    <property type="evidence" value="ECO:0007669"/>
    <property type="project" value="UniProtKB-UniRule"/>
</dbReference>
<evidence type="ECO:0000313" key="10">
    <source>
        <dbReference type="Proteomes" id="UP000811899"/>
    </source>
</evidence>
<comment type="caution">
    <text evidence="9">The sequence shown here is derived from an EMBL/GenBank/DDBJ whole genome shotgun (WGS) entry which is preliminary data.</text>
</comment>
<dbReference type="AlphaFoldDB" id="A0AAW4L8T4"/>
<dbReference type="InterPro" id="IPR053926">
    <property type="entry name" value="RecX_HTH_1st"/>
</dbReference>
<accession>A0AAW4L8T4</accession>
<protein>
    <recommendedName>
        <fullName evidence="3 5">Regulatory protein RecX</fullName>
    </recommendedName>
</protein>
<organism evidence="9 10">
    <name type="scientific">Geoanaerobacter pelophilus</name>
    <dbReference type="NCBI Taxonomy" id="60036"/>
    <lineage>
        <taxon>Bacteria</taxon>
        <taxon>Pseudomonadati</taxon>
        <taxon>Thermodesulfobacteriota</taxon>
        <taxon>Desulfuromonadia</taxon>
        <taxon>Geobacterales</taxon>
        <taxon>Geobacteraceae</taxon>
        <taxon>Geoanaerobacter</taxon>
    </lineage>
</organism>
<evidence type="ECO:0000259" key="7">
    <source>
        <dbReference type="Pfam" id="PF21981"/>
    </source>
</evidence>
<evidence type="ECO:0000256" key="2">
    <source>
        <dbReference type="ARBA" id="ARBA00009695"/>
    </source>
</evidence>
<reference evidence="9 10" key="1">
    <citation type="submission" date="2021-05" db="EMBL/GenBank/DDBJ databases">
        <title>The draft genome of Geobacter pelophilus DSM 12255.</title>
        <authorList>
            <person name="Xu Z."/>
            <person name="Masuda Y."/>
            <person name="Itoh H."/>
            <person name="Senoo K."/>
        </authorList>
    </citation>
    <scope>NUCLEOTIDE SEQUENCE [LARGE SCALE GENOMIC DNA]</scope>
    <source>
        <strain evidence="9 10">DSM 12255</strain>
    </source>
</reference>
<evidence type="ECO:0000256" key="3">
    <source>
        <dbReference type="ARBA" id="ARBA00018111"/>
    </source>
</evidence>
<sequence length="156" mass="17752">MTEEAKARESALRILARRDHSTAELRRKLIRNGISPQIADATLAAFREKGYIDDRRYAEHWATAALENGKCYGPRLRAELRQKGIEPAIADEVISGLTSGANEAETLRMLLRRRFPDFEPLVADVREKRRIFGFLQRRGFSAGAIMAFFKDVSDEE</sequence>
<evidence type="ECO:0000256" key="4">
    <source>
        <dbReference type="ARBA" id="ARBA00022490"/>
    </source>
</evidence>
<comment type="function">
    <text evidence="5">Modulates RecA activity.</text>
</comment>
<dbReference type="Proteomes" id="UP000811899">
    <property type="component" value="Unassembled WGS sequence"/>
</dbReference>
<dbReference type="Pfam" id="PF21982">
    <property type="entry name" value="RecX_HTH1"/>
    <property type="match status" value="1"/>
</dbReference>
<dbReference type="Pfam" id="PF21981">
    <property type="entry name" value="RecX_HTH3"/>
    <property type="match status" value="1"/>
</dbReference>
<dbReference type="PANTHER" id="PTHR33602:SF1">
    <property type="entry name" value="REGULATORY PROTEIN RECX FAMILY PROTEIN"/>
    <property type="match status" value="1"/>
</dbReference>
<feature type="domain" description="RecX second three-helical" evidence="6">
    <location>
        <begin position="53"/>
        <end position="93"/>
    </location>
</feature>
<evidence type="ECO:0000259" key="6">
    <source>
        <dbReference type="Pfam" id="PF02631"/>
    </source>
</evidence>
<keyword evidence="10" id="KW-1185">Reference proteome</keyword>
<dbReference type="PANTHER" id="PTHR33602">
    <property type="entry name" value="REGULATORY PROTEIN RECX FAMILY PROTEIN"/>
    <property type="match status" value="1"/>
</dbReference>
<evidence type="ECO:0000256" key="5">
    <source>
        <dbReference type="HAMAP-Rule" id="MF_01114"/>
    </source>
</evidence>
<feature type="domain" description="RecX third three-helical" evidence="7">
    <location>
        <begin position="103"/>
        <end position="148"/>
    </location>
</feature>
<dbReference type="Pfam" id="PF02631">
    <property type="entry name" value="RecX_HTH2"/>
    <property type="match status" value="1"/>
</dbReference>
<evidence type="ECO:0000259" key="8">
    <source>
        <dbReference type="Pfam" id="PF21982"/>
    </source>
</evidence>
<dbReference type="GO" id="GO:0005737">
    <property type="term" value="C:cytoplasm"/>
    <property type="evidence" value="ECO:0007669"/>
    <property type="project" value="UniProtKB-SubCell"/>
</dbReference>
<dbReference type="HAMAP" id="MF_01114">
    <property type="entry name" value="RecX"/>
    <property type="match status" value="1"/>
</dbReference>
<dbReference type="InterPro" id="IPR036388">
    <property type="entry name" value="WH-like_DNA-bd_sf"/>
</dbReference>
<gene>
    <name evidence="5" type="primary">recX</name>
    <name evidence="9" type="ORF">KI809_07970</name>
</gene>
<proteinExistence type="inferred from homology"/>
<keyword evidence="4 5" id="KW-0963">Cytoplasm</keyword>
<evidence type="ECO:0000256" key="1">
    <source>
        <dbReference type="ARBA" id="ARBA00004496"/>
    </source>
</evidence>
<dbReference type="RefSeq" id="WP_214170996.1">
    <property type="nucleotide sequence ID" value="NZ_JAHCVJ010000002.1"/>
</dbReference>
<evidence type="ECO:0000313" key="9">
    <source>
        <dbReference type="EMBL" id="MBT0664237.1"/>
    </source>
</evidence>
<name>A0AAW4L8T4_9BACT</name>
<dbReference type="Gene3D" id="1.10.10.10">
    <property type="entry name" value="Winged helix-like DNA-binding domain superfamily/Winged helix DNA-binding domain"/>
    <property type="match status" value="3"/>
</dbReference>
<comment type="similarity">
    <text evidence="2 5">Belongs to the RecX family.</text>
</comment>
<dbReference type="EMBL" id="JAHCVJ010000002">
    <property type="protein sequence ID" value="MBT0664237.1"/>
    <property type="molecule type" value="Genomic_DNA"/>
</dbReference>
<feature type="domain" description="RecX first three-helical" evidence="8">
    <location>
        <begin position="7"/>
        <end position="44"/>
    </location>
</feature>